<dbReference type="EMBL" id="QYUJ01000030">
    <property type="protein sequence ID" value="RJF69174.1"/>
    <property type="molecule type" value="Genomic_DNA"/>
</dbReference>
<evidence type="ECO:0000313" key="4">
    <source>
        <dbReference type="Proteomes" id="UP000286287"/>
    </source>
</evidence>
<dbReference type="AlphaFoldDB" id="A0A418V0C4"/>
<dbReference type="InterPro" id="IPR036396">
    <property type="entry name" value="Cyt_P450_sf"/>
</dbReference>
<organism evidence="3 4">
    <name type="scientific">Deinococcus cavernae</name>
    <dbReference type="NCBI Taxonomy" id="2320857"/>
    <lineage>
        <taxon>Bacteria</taxon>
        <taxon>Thermotogati</taxon>
        <taxon>Deinococcota</taxon>
        <taxon>Deinococci</taxon>
        <taxon>Deinococcales</taxon>
        <taxon>Deinococcaceae</taxon>
        <taxon>Deinococcus</taxon>
    </lineage>
</organism>
<gene>
    <name evidence="3" type="ORF">D3875_22230</name>
</gene>
<accession>A0A418V0C4</accession>
<dbReference type="Pfam" id="PF00067">
    <property type="entry name" value="p450"/>
    <property type="match status" value="1"/>
</dbReference>
<name>A0A418V0C4_9DEIO</name>
<dbReference type="PANTHER" id="PTHR46696:SF6">
    <property type="entry name" value="P450, PUTATIVE (EUROFUNG)-RELATED"/>
    <property type="match status" value="1"/>
</dbReference>
<dbReference type="SUPFAM" id="SSF48264">
    <property type="entry name" value="Cytochrome P450"/>
    <property type="match status" value="1"/>
</dbReference>
<evidence type="ECO:0000313" key="3">
    <source>
        <dbReference type="EMBL" id="RJF69174.1"/>
    </source>
</evidence>
<evidence type="ECO:0000256" key="1">
    <source>
        <dbReference type="ARBA" id="ARBA00010617"/>
    </source>
</evidence>
<evidence type="ECO:0000256" key="2">
    <source>
        <dbReference type="SAM" id="MobiDB-lite"/>
    </source>
</evidence>
<sequence>MSRHLQLPNGLDGAEHAAFRALIDPYLMDGAALQSIEGMAREVMQALLADLPLPATVEAVTDLGAKYAVRVQQRWLGWQPGLEPRLLAWMEENRAASRSGDREWTARVARAFDEIIQGELALRRDHAGYPAGDDVTSRLMRDDRLGRPLRDEELVSILRNWTAGDLGSLALCTGVVLHALAENPALQAHLRAGLPVPAFDRVLDELLRQDSPFVANRRRATQHTTLAGVDIPTGTIVHVNWTAANRDPRTVSHPDGFGPEENAPANIVYGAGPHACPGRALSTLELRVFTQELLNATTRLSLAGETERELPPGGGYARVPLRLE</sequence>
<dbReference type="Proteomes" id="UP000286287">
    <property type="component" value="Unassembled WGS sequence"/>
</dbReference>
<keyword evidence="4" id="KW-1185">Reference proteome</keyword>
<feature type="region of interest" description="Disordered" evidence="2">
    <location>
        <begin position="304"/>
        <end position="324"/>
    </location>
</feature>
<dbReference type="GO" id="GO:0005506">
    <property type="term" value="F:iron ion binding"/>
    <property type="evidence" value="ECO:0007669"/>
    <property type="project" value="InterPro"/>
</dbReference>
<dbReference type="PRINTS" id="PR00359">
    <property type="entry name" value="BP450"/>
</dbReference>
<comment type="similarity">
    <text evidence="1">Belongs to the cytochrome P450 family.</text>
</comment>
<proteinExistence type="inferred from homology"/>
<reference evidence="3 4" key="1">
    <citation type="submission" date="2018-09" db="EMBL/GenBank/DDBJ databases">
        <authorList>
            <person name="Zhu H."/>
        </authorList>
    </citation>
    <scope>NUCLEOTIDE SEQUENCE [LARGE SCALE GENOMIC DNA]</scope>
    <source>
        <strain evidence="3 4">K2S05-167</strain>
    </source>
</reference>
<dbReference type="GO" id="GO:0004497">
    <property type="term" value="F:monooxygenase activity"/>
    <property type="evidence" value="ECO:0007669"/>
    <property type="project" value="InterPro"/>
</dbReference>
<protein>
    <submittedName>
        <fullName evidence="3">Cytochrome P450</fullName>
    </submittedName>
</protein>
<dbReference type="InterPro" id="IPR001128">
    <property type="entry name" value="Cyt_P450"/>
</dbReference>
<dbReference type="GO" id="GO:0020037">
    <property type="term" value="F:heme binding"/>
    <property type="evidence" value="ECO:0007669"/>
    <property type="project" value="InterPro"/>
</dbReference>
<dbReference type="PANTHER" id="PTHR46696">
    <property type="entry name" value="P450, PUTATIVE (EUROFUNG)-RELATED"/>
    <property type="match status" value="1"/>
</dbReference>
<comment type="caution">
    <text evidence="3">The sequence shown here is derived from an EMBL/GenBank/DDBJ whole genome shotgun (WGS) entry which is preliminary data.</text>
</comment>
<dbReference type="GO" id="GO:0016705">
    <property type="term" value="F:oxidoreductase activity, acting on paired donors, with incorporation or reduction of molecular oxygen"/>
    <property type="evidence" value="ECO:0007669"/>
    <property type="project" value="InterPro"/>
</dbReference>
<dbReference type="InterPro" id="IPR002397">
    <property type="entry name" value="Cyt_P450_B"/>
</dbReference>
<dbReference type="OrthoDB" id="9801155at2"/>
<dbReference type="Gene3D" id="1.10.630.10">
    <property type="entry name" value="Cytochrome P450"/>
    <property type="match status" value="1"/>
</dbReference>